<dbReference type="PANTHER" id="PTHR13800">
    <property type="entry name" value="TRANSIENT RECEPTOR POTENTIAL CATION CHANNEL, SUBFAMILY M, MEMBER 6"/>
    <property type="match status" value="1"/>
</dbReference>
<evidence type="ECO:0000256" key="2">
    <source>
        <dbReference type="ARBA" id="ARBA00022692"/>
    </source>
</evidence>
<accession>A0A3B5KXC7</accession>
<evidence type="ECO:0000259" key="6">
    <source>
        <dbReference type="Pfam" id="PF00520"/>
    </source>
</evidence>
<evidence type="ECO:0000313" key="8">
    <source>
        <dbReference type="Proteomes" id="UP000261380"/>
    </source>
</evidence>
<proteinExistence type="predicted"/>
<keyword evidence="2 5" id="KW-0812">Transmembrane</keyword>
<feature type="transmembrane region" description="Helical" evidence="5">
    <location>
        <begin position="87"/>
        <end position="107"/>
    </location>
</feature>
<evidence type="ECO:0000256" key="1">
    <source>
        <dbReference type="ARBA" id="ARBA00004141"/>
    </source>
</evidence>
<evidence type="ECO:0000313" key="7">
    <source>
        <dbReference type="Ensembl" id="ENSXCOP00000002281.1"/>
    </source>
</evidence>
<dbReference type="GO" id="GO:0005227">
    <property type="term" value="F:calcium-activated cation channel activity"/>
    <property type="evidence" value="ECO:0007669"/>
    <property type="project" value="TreeGrafter"/>
</dbReference>
<feature type="transmembrane region" description="Helical" evidence="5">
    <location>
        <begin position="317"/>
        <end position="334"/>
    </location>
</feature>
<dbReference type="Ensembl" id="ENSXCOT00000002315.1">
    <property type="protein sequence ID" value="ENSXCOP00000002281.1"/>
    <property type="gene ID" value="ENSXCOG00000001815.1"/>
</dbReference>
<dbReference type="AlphaFoldDB" id="A0A3B5KXC7"/>
<feature type="transmembrane region" description="Helical" evidence="5">
    <location>
        <begin position="127"/>
        <end position="144"/>
    </location>
</feature>
<evidence type="ECO:0000256" key="3">
    <source>
        <dbReference type="ARBA" id="ARBA00022989"/>
    </source>
</evidence>
<sequence length="340" mass="41144">MYFLFLVLYSYVLLLDFRDPPPVGLAVSEYVLYFWVFTMVCEEIREVRNCLNRFFCLLYLTTRWRCYHTNYFCINIYFRMFEWSYEYGRELLCVAFMVFTLRLIHIFAIHKELGPKIVIVGKMVKDVFFFLFFLGVWIMAYGVANQALLYPRDPNFDRIFRRVFYRPYLHIYGQIPVEEVDAIPLSIQLGIFPFFPSILVILLMVYLLVTNILLINLLIAMFSNTFTEVQANSEFYWKFQRYNLIVQYHCSTLFFFAYCRLFNTDYMRVNFMFMLPSALLCLFVVLQLSQKAANRLMTWETIQKEDFLTAQNKIQQSMYRLLIMMTMIYYYHHLNFSFSL</sequence>
<feature type="transmembrane region" description="Helical" evidence="5">
    <location>
        <begin position="194"/>
        <end position="222"/>
    </location>
</feature>
<keyword evidence="8" id="KW-1185">Reference proteome</keyword>
<dbReference type="Proteomes" id="UP000261380">
    <property type="component" value="Unplaced"/>
</dbReference>
<organism evidence="7 8">
    <name type="scientific">Xiphophorus couchianus</name>
    <name type="common">Monterrey platyfish</name>
    <dbReference type="NCBI Taxonomy" id="32473"/>
    <lineage>
        <taxon>Eukaryota</taxon>
        <taxon>Metazoa</taxon>
        <taxon>Chordata</taxon>
        <taxon>Craniata</taxon>
        <taxon>Vertebrata</taxon>
        <taxon>Euteleostomi</taxon>
        <taxon>Actinopterygii</taxon>
        <taxon>Neopterygii</taxon>
        <taxon>Teleostei</taxon>
        <taxon>Neoteleostei</taxon>
        <taxon>Acanthomorphata</taxon>
        <taxon>Ovalentaria</taxon>
        <taxon>Atherinomorphae</taxon>
        <taxon>Cyprinodontiformes</taxon>
        <taxon>Poeciliidae</taxon>
        <taxon>Poeciliinae</taxon>
        <taxon>Xiphophorus</taxon>
    </lineage>
</organism>
<dbReference type="PANTHER" id="PTHR13800:SF47">
    <property type="entry name" value="TRANSIENT RECEPTOR POTENTIAL CATION CHANNEL SUBFAMILY M MEMBER 4 ISOFORM X1-RELATED"/>
    <property type="match status" value="1"/>
</dbReference>
<feature type="transmembrane region" description="Helical" evidence="5">
    <location>
        <begin position="269"/>
        <end position="288"/>
    </location>
</feature>
<name>A0A3B5KXC7_9TELE</name>
<dbReference type="GeneTree" id="ENSGT00940000158693"/>
<comment type="subcellular location">
    <subcellularLocation>
        <location evidence="1">Membrane</location>
        <topology evidence="1">Multi-pass membrane protein</topology>
    </subcellularLocation>
</comment>
<dbReference type="GO" id="GO:0099604">
    <property type="term" value="F:ligand-gated calcium channel activity"/>
    <property type="evidence" value="ECO:0007669"/>
    <property type="project" value="TreeGrafter"/>
</dbReference>
<keyword evidence="4 5" id="KW-0472">Membrane</keyword>
<dbReference type="InterPro" id="IPR005821">
    <property type="entry name" value="Ion_trans_dom"/>
</dbReference>
<evidence type="ECO:0000256" key="5">
    <source>
        <dbReference type="SAM" id="Phobius"/>
    </source>
</evidence>
<keyword evidence="3 5" id="KW-1133">Transmembrane helix</keyword>
<evidence type="ECO:0000256" key="4">
    <source>
        <dbReference type="ARBA" id="ARBA00023136"/>
    </source>
</evidence>
<dbReference type="InterPro" id="IPR050927">
    <property type="entry name" value="TRPM"/>
</dbReference>
<reference evidence="7" key="2">
    <citation type="submission" date="2025-09" db="UniProtKB">
        <authorList>
            <consortium name="Ensembl"/>
        </authorList>
    </citation>
    <scope>IDENTIFICATION</scope>
</reference>
<dbReference type="Pfam" id="PF00520">
    <property type="entry name" value="Ion_trans"/>
    <property type="match status" value="1"/>
</dbReference>
<dbReference type="GO" id="GO:0005886">
    <property type="term" value="C:plasma membrane"/>
    <property type="evidence" value="ECO:0007669"/>
    <property type="project" value="TreeGrafter"/>
</dbReference>
<reference evidence="7" key="1">
    <citation type="submission" date="2025-08" db="UniProtKB">
        <authorList>
            <consortium name="Ensembl"/>
        </authorList>
    </citation>
    <scope>IDENTIFICATION</scope>
</reference>
<feature type="domain" description="Ion transport" evidence="6">
    <location>
        <begin position="3"/>
        <end position="233"/>
    </location>
</feature>
<protein>
    <recommendedName>
        <fullName evidence="6">Ion transport domain-containing protein</fullName>
    </recommendedName>
</protein>
<feature type="transmembrane region" description="Helical" evidence="5">
    <location>
        <begin position="242"/>
        <end position="263"/>
    </location>
</feature>
<dbReference type="STRING" id="32473.ENSXCOP00000002281"/>